<evidence type="ECO:0000256" key="1">
    <source>
        <dbReference type="SAM" id="MobiDB-lite"/>
    </source>
</evidence>
<sequence>MMLRCLSQFDIEAELDEEVQNESMLNIDKRTKEDEQREAVLPEYAPDPISDNEDSDHVDPDEGTQAQLNTSDHEESLPMVELSQARPRRATKRRRDDDLYEYGT</sequence>
<dbReference type="Proteomes" id="UP001152592">
    <property type="component" value="Unassembled WGS sequence"/>
</dbReference>
<dbReference type="OrthoDB" id="2268901at2759"/>
<comment type="caution">
    <text evidence="2">The sequence shown here is derived from an EMBL/GenBank/DDBJ whole genome shotgun (WGS) entry which is preliminary data.</text>
</comment>
<name>A0A9W4JWK2_9EURO</name>
<accession>A0A9W4JWK2</accession>
<feature type="compositionally biased region" description="Basic and acidic residues" evidence="1">
    <location>
        <begin position="27"/>
        <end position="40"/>
    </location>
</feature>
<feature type="region of interest" description="Disordered" evidence="1">
    <location>
        <begin position="26"/>
        <end position="104"/>
    </location>
</feature>
<protein>
    <submittedName>
        <fullName evidence="2">Uncharacterized protein</fullName>
    </submittedName>
</protein>
<gene>
    <name evidence="2" type="ORF">PSALAMII_LOCUS10057</name>
</gene>
<dbReference type="AlphaFoldDB" id="A0A9W4JWK2"/>
<organism evidence="2 3">
    <name type="scientific">Penicillium salamii</name>
    <dbReference type="NCBI Taxonomy" id="1612424"/>
    <lineage>
        <taxon>Eukaryota</taxon>
        <taxon>Fungi</taxon>
        <taxon>Dikarya</taxon>
        <taxon>Ascomycota</taxon>
        <taxon>Pezizomycotina</taxon>
        <taxon>Eurotiomycetes</taxon>
        <taxon>Eurotiomycetidae</taxon>
        <taxon>Eurotiales</taxon>
        <taxon>Aspergillaceae</taxon>
        <taxon>Penicillium</taxon>
    </lineage>
</organism>
<evidence type="ECO:0000313" key="3">
    <source>
        <dbReference type="Proteomes" id="UP001152592"/>
    </source>
</evidence>
<proteinExistence type="predicted"/>
<evidence type="ECO:0000313" key="2">
    <source>
        <dbReference type="EMBL" id="CAG8424089.1"/>
    </source>
</evidence>
<reference evidence="2" key="1">
    <citation type="submission" date="2021-07" db="EMBL/GenBank/DDBJ databases">
        <authorList>
            <person name="Branca A.L. A."/>
        </authorList>
    </citation>
    <scope>NUCLEOTIDE SEQUENCE</scope>
</reference>
<dbReference type="EMBL" id="CAJVPD010000286">
    <property type="protein sequence ID" value="CAG8424089.1"/>
    <property type="molecule type" value="Genomic_DNA"/>
</dbReference>